<name>A0ABP4SXR8_9ACTN</name>
<evidence type="ECO:0000256" key="1">
    <source>
        <dbReference type="SAM" id="MobiDB-lite"/>
    </source>
</evidence>
<dbReference type="InterPro" id="IPR028962">
    <property type="entry name" value="Imm10"/>
</dbReference>
<protein>
    <submittedName>
        <fullName evidence="2">Uncharacterized protein</fullName>
    </submittedName>
</protein>
<evidence type="ECO:0000313" key="3">
    <source>
        <dbReference type="Proteomes" id="UP001500280"/>
    </source>
</evidence>
<evidence type="ECO:0000313" key="2">
    <source>
        <dbReference type="EMBL" id="GAA1678942.1"/>
    </source>
</evidence>
<dbReference type="EMBL" id="BAAANF010000008">
    <property type="protein sequence ID" value="GAA1678942.1"/>
    <property type="molecule type" value="Genomic_DNA"/>
</dbReference>
<reference evidence="3" key="1">
    <citation type="journal article" date="2019" name="Int. J. Syst. Evol. Microbiol.">
        <title>The Global Catalogue of Microorganisms (GCM) 10K type strain sequencing project: providing services to taxonomists for standard genome sequencing and annotation.</title>
        <authorList>
            <consortium name="The Broad Institute Genomics Platform"/>
            <consortium name="The Broad Institute Genome Sequencing Center for Infectious Disease"/>
            <person name="Wu L."/>
            <person name="Ma J."/>
        </authorList>
    </citation>
    <scope>NUCLEOTIDE SEQUENCE [LARGE SCALE GENOMIC DNA]</scope>
    <source>
        <strain evidence="3">JCM 14307</strain>
    </source>
</reference>
<gene>
    <name evidence="2" type="ORF">GCM10009745_23340</name>
</gene>
<dbReference type="Pfam" id="PF15588">
    <property type="entry name" value="Imm10"/>
    <property type="match status" value="1"/>
</dbReference>
<proteinExistence type="predicted"/>
<accession>A0ABP4SXR8</accession>
<dbReference type="Proteomes" id="UP001500280">
    <property type="component" value="Unassembled WGS sequence"/>
</dbReference>
<feature type="region of interest" description="Disordered" evidence="1">
    <location>
        <begin position="116"/>
        <end position="136"/>
    </location>
</feature>
<sequence>MRERDRVGVGLDQRYYGTHPYIDGVIAVVYDLAGTFTNIAGFEQQADGKGFILLFQSGMEEPDEQEMALGFDTHCLVTANQGTAYGCVREVVLSGNTLHVSLDPEALVALGLGASTATGAPPSPTTPGTPTTVVTS</sequence>
<organism evidence="2 3">
    <name type="scientific">Kribbella yunnanensis</name>
    <dbReference type="NCBI Taxonomy" id="190194"/>
    <lineage>
        <taxon>Bacteria</taxon>
        <taxon>Bacillati</taxon>
        <taxon>Actinomycetota</taxon>
        <taxon>Actinomycetes</taxon>
        <taxon>Propionibacteriales</taxon>
        <taxon>Kribbellaceae</taxon>
        <taxon>Kribbella</taxon>
    </lineage>
</organism>
<comment type="caution">
    <text evidence="2">The sequence shown here is derived from an EMBL/GenBank/DDBJ whole genome shotgun (WGS) entry which is preliminary data.</text>
</comment>
<keyword evidence="3" id="KW-1185">Reference proteome</keyword>